<dbReference type="Proteomes" id="UP000831068">
    <property type="component" value="Chromosome"/>
</dbReference>
<name>A0ABY4BEV2_9FLAO</name>
<evidence type="ECO:0000313" key="2">
    <source>
        <dbReference type="Proteomes" id="UP000831068"/>
    </source>
</evidence>
<sequence>MDLTIINSIQLFARAIYQNNLNKRVIELFTQLESVILSDSNEPILNCLTKYISKLVTKNIEERKFIILLLKEMYGIRSSYVHHAKQREINIQSLGKFQYYIHNLITILIELSTSHTTKDTILKEIDDAILAAY</sequence>
<dbReference type="GeneID" id="78302014"/>
<proteinExistence type="predicted"/>
<reference evidence="1 2" key="1">
    <citation type="submission" date="2022-03" db="EMBL/GenBank/DDBJ databases">
        <title>Chryseobacterium sp. isolated from the Andong Sikhe.</title>
        <authorList>
            <person name="Won M."/>
            <person name="Kim S.-J."/>
            <person name="Kwon S.-W."/>
        </authorList>
    </citation>
    <scope>NUCLEOTIDE SEQUENCE [LARGE SCALE GENOMIC DNA]</scope>
    <source>
        <strain evidence="1 2">ADR-1</strain>
    </source>
</reference>
<protein>
    <submittedName>
        <fullName evidence="1">HEPN domain-containing protein</fullName>
    </submittedName>
</protein>
<dbReference type="RefSeq" id="WP_065720738.1">
    <property type="nucleotide sequence ID" value="NZ_CP094529.1"/>
</dbReference>
<evidence type="ECO:0000313" key="1">
    <source>
        <dbReference type="EMBL" id="UOE37434.1"/>
    </source>
</evidence>
<dbReference type="EMBL" id="CP094529">
    <property type="protein sequence ID" value="UOE37434.1"/>
    <property type="molecule type" value="Genomic_DNA"/>
</dbReference>
<accession>A0ABY4BEV2</accession>
<organism evidence="1 2">
    <name type="scientific">Chryseobacterium oryzae</name>
    <dbReference type="NCBI Taxonomy" id="2929799"/>
    <lineage>
        <taxon>Bacteria</taxon>
        <taxon>Pseudomonadati</taxon>
        <taxon>Bacteroidota</taxon>
        <taxon>Flavobacteriia</taxon>
        <taxon>Flavobacteriales</taxon>
        <taxon>Weeksellaceae</taxon>
        <taxon>Chryseobacterium group</taxon>
        <taxon>Chryseobacterium</taxon>
    </lineage>
</organism>
<gene>
    <name evidence="1" type="ORF">MTP08_10185</name>
</gene>
<keyword evidence="2" id="KW-1185">Reference proteome</keyword>